<dbReference type="RefSeq" id="WP_259840187.1">
    <property type="nucleotide sequence ID" value="NZ_JAOAMU010000006.1"/>
</dbReference>
<name>A0ABT2IXU0_9FLAO</name>
<organism evidence="1 2">
    <name type="scientific">Chryseobacterium herbae</name>
    <dbReference type="NCBI Taxonomy" id="2976476"/>
    <lineage>
        <taxon>Bacteria</taxon>
        <taxon>Pseudomonadati</taxon>
        <taxon>Bacteroidota</taxon>
        <taxon>Flavobacteriia</taxon>
        <taxon>Flavobacteriales</taxon>
        <taxon>Weeksellaceae</taxon>
        <taxon>Chryseobacterium group</taxon>
        <taxon>Chryseobacterium</taxon>
    </lineage>
</organism>
<protein>
    <submittedName>
        <fullName evidence="1">Uncharacterized protein</fullName>
    </submittedName>
</protein>
<dbReference type="Proteomes" id="UP001525566">
    <property type="component" value="Unassembled WGS sequence"/>
</dbReference>
<comment type="caution">
    <text evidence="1">The sequence shown here is derived from an EMBL/GenBank/DDBJ whole genome shotgun (WGS) entry which is preliminary data.</text>
</comment>
<gene>
    <name evidence="1" type="ORF">N0B48_17335</name>
</gene>
<reference evidence="1 2" key="1">
    <citation type="submission" date="2022-09" db="EMBL/GenBank/DDBJ databases">
        <title>Chryseobacterium oleae sp.nov., isolated from the inter-root soil of Pyrola calliantha H. Andr. in Tibet.</title>
        <authorList>
            <person name="Li Z."/>
        </authorList>
    </citation>
    <scope>NUCLEOTIDE SEQUENCE [LARGE SCALE GENOMIC DNA]</scope>
    <source>
        <strain evidence="2">pc1-10</strain>
    </source>
</reference>
<evidence type="ECO:0000313" key="2">
    <source>
        <dbReference type="Proteomes" id="UP001525566"/>
    </source>
</evidence>
<dbReference type="EMBL" id="JAOAMU010000006">
    <property type="protein sequence ID" value="MCT2563655.1"/>
    <property type="molecule type" value="Genomic_DNA"/>
</dbReference>
<sequence>MKEEEKIKEEIKNWIEDNRDELPLNVDSWNIQVFKNDKGIESAKPVKLGKYNAEILFSDPFYKPYSKTFIL</sequence>
<evidence type="ECO:0000313" key="1">
    <source>
        <dbReference type="EMBL" id="MCT2563655.1"/>
    </source>
</evidence>
<keyword evidence="2" id="KW-1185">Reference proteome</keyword>
<proteinExistence type="predicted"/>
<accession>A0ABT2IXU0</accession>